<dbReference type="PANTHER" id="PTHR43877">
    <property type="entry name" value="AMINOALKYLPHOSPHONATE N-ACETYLTRANSFERASE-RELATED-RELATED"/>
    <property type="match status" value="1"/>
</dbReference>
<dbReference type="SUPFAM" id="SSF55729">
    <property type="entry name" value="Acyl-CoA N-acyltransferases (Nat)"/>
    <property type="match status" value="1"/>
</dbReference>
<accession>A0A239G4D5</accession>
<keyword evidence="5" id="KW-1185">Reference proteome</keyword>
<dbReference type="CDD" id="cd04301">
    <property type="entry name" value="NAT_SF"/>
    <property type="match status" value="1"/>
</dbReference>
<dbReference type="InterPro" id="IPR000182">
    <property type="entry name" value="GNAT_dom"/>
</dbReference>
<gene>
    <name evidence="4" type="ORF">SAMN06265795_104241</name>
</gene>
<organism evidence="4 5">
    <name type="scientific">Noviherbaspirillum humi</name>
    <dbReference type="NCBI Taxonomy" id="1688639"/>
    <lineage>
        <taxon>Bacteria</taxon>
        <taxon>Pseudomonadati</taxon>
        <taxon>Pseudomonadota</taxon>
        <taxon>Betaproteobacteria</taxon>
        <taxon>Burkholderiales</taxon>
        <taxon>Oxalobacteraceae</taxon>
        <taxon>Noviherbaspirillum</taxon>
    </lineage>
</organism>
<name>A0A239G4D5_9BURK</name>
<keyword evidence="1 4" id="KW-0808">Transferase</keyword>
<keyword evidence="2" id="KW-0012">Acyltransferase</keyword>
<dbReference type="InterPro" id="IPR050832">
    <property type="entry name" value="Bact_Acetyltransf"/>
</dbReference>
<sequence>MSPTLKRALESDAQAACRLIHESIIAGCRADHGADAMVLSRWLEPITPDQVRSWFAWPAHRALVATLDGEMAGIGMLARPGKLALLYVAPAMQRKGLGALLLQRLCGQVASSRPRTLHVHSTLSAQGFFARQGFSAVGECPAAHGAMIVMQKKLGVQTYPGAKPCRCG</sequence>
<reference evidence="4 5" key="1">
    <citation type="submission" date="2017-06" db="EMBL/GenBank/DDBJ databases">
        <authorList>
            <person name="Kim H.J."/>
            <person name="Triplett B.A."/>
        </authorList>
    </citation>
    <scope>NUCLEOTIDE SEQUENCE [LARGE SCALE GENOMIC DNA]</scope>
    <source>
        <strain evidence="4 5">U15</strain>
    </source>
</reference>
<dbReference type="PROSITE" id="PS51186">
    <property type="entry name" value="GNAT"/>
    <property type="match status" value="1"/>
</dbReference>
<dbReference type="Proteomes" id="UP000198284">
    <property type="component" value="Unassembled WGS sequence"/>
</dbReference>
<evidence type="ECO:0000256" key="1">
    <source>
        <dbReference type="ARBA" id="ARBA00022679"/>
    </source>
</evidence>
<dbReference type="EMBL" id="FZOT01000004">
    <property type="protein sequence ID" value="SNS63865.1"/>
    <property type="molecule type" value="Genomic_DNA"/>
</dbReference>
<feature type="domain" description="N-acetyltransferase" evidence="3">
    <location>
        <begin position="3"/>
        <end position="155"/>
    </location>
</feature>
<dbReference type="Pfam" id="PF13673">
    <property type="entry name" value="Acetyltransf_10"/>
    <property type="match status" value="1"/>
</dbReference>
<dbReference type="AlphaFoldDB" id="A0A239G4D5"/>
<dbReference type="InterPro" id="IPR016181">
    <property type="entry name" value="Acyl_CoA_acyltransferase"/>
</dbReference>
<dbReference type="Gene3D" id="3.40.630.30">
    <property type="match status" value="1"/>
</dbReference>
<protein>
    <submittedName>
        <fullName evidence="4">Acetyltransferase (GNAT) domain-containing protein</fullName>
    </submittedName>
</protein>
<evidence type="ECO:0000313" key="4">
    <source>
        <dbReference type="EMBL" id="SNS63865.1"/>
    </source>
</evidence>
<dbReference type="GO" id="GO:0016747">
    <property type="term" value="F:acyltransferase activity, transferring groups other than amino-acyl groups"/>
    <property type="evidence" value="ECO:0007669"/>
    <property type="project" value="InterPro"/>
</dbReference>
<dbReference type="PANTHER" id="PTHR43877:SF1">
    <property type="entry name" value="ACETYLTRANSFERASE"/>
    <property type="match status" value="1"/>
</dbReference>
<proteinExistence type="predicted"/>
<evidence type="ECO:0000259" key="3">
    <source>
        <dbReference type="PROSITE" id="PS51186"/>
    </source>
</evidence>
<evidence type="ECO:0000313" key="5">
    <source>
        <dbReference type="Proteomes" id="UP000198284"/>
    </source>
</evidence>
<evidence type="ECO:0000256" key="2">
    <source>
        <dbReference type="ARBA" id="ARBA00023315"/>
    </source>
</evidence>